<evidence type="ECO:0000313" key="2">
    <source>
        <dbReference type="EMBL" id="GLK85382.1"/>
    </source>
</evidence>
<reference evidence="2" key="2">
    <citation type="submission" date="2023-01" db="EMBL/GenBank/DDBJ databases">
        <authorList>
            <person name="Sun Q."/>
            <person name="Evtushenko L."/>
        </authorList>
    </citation>
    <scope>NUCLEOTIDE SEQUENCE</scope>
    <source>
        <strain evidence="2">VKM B-2789</strain>
    </source>
</reference>
<evidence type="ECO:0000313" key="3">
    <source>
        <dbReference type="Proteomes" id="UP001143330"/>
    </source>
</evidence>
<sequence length="143" mass="14824">MVGFDKIRMKMLRPPPAAAPVFPPNILTEVEETLGRDLGRDSDLNRAAVAIFGLAGLAIVAVASTWLMLRGEAPSTARSSEPLLSGSFEHENAAVAADAPMLRPASPIDDGPSPGAFTLMDAATGLREVVEVLPPGGAPVVAR</sequence>
<accession>A0A9W6JYA8</accession>
<evidence type="ECO:0000256" key="1">
    <source>
        <dbReference type="SAM" id="Phobius"/>
    </source>
</evidence>
<gene>
    <name evidence="2" type="ORF">GCM10017653_34520</name>
</gene>
<dbReference type="EMBL" id="BSFM01000015">
    <property type="protein sequence ID" value="GLK85382.1"/>
    <property type="molecule type" value="Genomic_DNA"/>
</dbReference>
<keyword evidence="1" id="KW-0812">Transmembrane</keyword>
<proteinExistence type="predicted"/>
<comment type="caution">
    <text evidence="2">The sequence shown here is derived from an EMBL/GenBank/DDBJ whole genome shotgun (WGS) entry which is preliminary data.</text>
</comment>
<reference evidence="2" key="1">
    <citation type="journal article" date="2014" name="Int. J. Syst. Evol. Microbiol.">
        <title>Complete genome sequence of Corynebacterium casei LMG S-19264T (=DSM 44701T), isolated from a smear-ripened cheese.</title>
        <authorList>
            <consortium name="US DOE Joint Genome Institute (JGI-PGF)"/>
            <person name="Walter F."/>
            <person name="Albersmeier A."/>
            <person name="Kalinowski J."/>
            <person name="Ruckert C."/>
        </authorList>
    </citation>
    <scope>NUCLEOTIDE SEQUENCE</scope>
    <source>
        <strain evidence="2">VKM B-2789</strain>
    </source>
</reference>
<protein>
    <submittedName>
        <fullName evidence="2">Uncharacterized protein</fullName>
    </submittedName>
</protein>
<keyword evidence="1" id="KW-0472">Membrane</keyword>
<organism evidence="2 3">
    <name type="scientific">Ancylobacter defluvii</name>
    <dbReference type="NCBI Taxonomy" id="1282440"/>
    <lineage>
        <taxon>Bacteria</taxon>
        <taxon>Pseudomonadati</taxon>
        <taxon>Pseudomonadota</taxon>
        <taxon>Alphaproteobacteria</taxon>
        <taxon>Hyphomicrobiales</taxon>
        <taxon>Xanthobacteraceae</taxon>
        <taxon>Ancylobacter</taxon>
    </lineage>
</organism>
<dbReference type="AlphaFoldDB" id="A0A9W6JYA8"/>
<feature type="transmembrane region" description="Helical" evidence="1">
    <location>
        <begin position="47"/>
        <end position="69"/>
    </location>
</feature>
<dbReference type="Proteomes" id="UP001143330">
    <property type="component" value="Unassembled WGS sequence"/>
</dbReference>
<keyword evidence="3" id="KW-1185">Reference proteome</keyword>
<keyword evidence="1" id="KW-1133">Transmembrane helix</keyword>
<name>A0A9W6JYA8_9HYPH</name>